<evidence type="ECO:0000313" key="10">
    <source>
        <dbReference type="Ensembl" id="ENSBGRP00000018898.1"/>
    </source>
</evidence>
<dbReference type="InterPro" id="IPR039597">
    <property type="entry name" value="M-RIP_PH"/>
</dbReference>
<evidence type="ECO:0000256" key="1">
    <source>
        <dbReference type="ARBA" id="ARBA00004245"/>
    </source>
</evidence>
<feature type="compositionally biased region" description="Basic and acidic residues" evidence="8">
    <location>
        <begin position="185"/>
        <end position="209"/>
    </location>
</feature>
<feature type="compositionally biased region" description="Basic and acidic residues" evidence="8">
    <location>
        <begin position="596"/>
        <end position="611"/>
    </location>
</feature>
<dbReference type="Pfam" id="PF00169">
    <property type="entry name" value="PH"/>
    <property type="match status" value="1"/>
</dbReference>
<evidence type="ECO:0000256" key="6">
    <source>
        <dbReference type="ARBA" id="ARBA00023212"/>
    </source>
</evidence>
<protein>
    <submittedName>
        <fullName evidence="10">Myosin phosphatase Rho interacting protein</fullName>
    </submittedName>
</protein>
<feature type="compositionally biased region" description="Basic and acidic residues" evidence="8">
    <location>
        <begin position="217"/>
        <end position="227"/>
    </location>
</feature>
<evidence type="ECO:0000256" key="4">
    <source>
        <dbReference type="ARBA" id="ARBA00023054"/>
    </source>
</evidence>
<feature type="compositionally biased region" description="Pro residues" evidence="8">
    <location>
        <begin position="230"/>
        <end position="240"/>
    </location>
</feature>
<feature type="domain" description="PH" evidence="9">
    <location>
        <begin position="420"/>
        <end position="516"/>
    </location>
</feature>
<feature type="compositionally biased region" description="Low complexity" evidence="8">
    <location>
        <begin position="161"/>
        <end position="180"/>
    </location>
</feature>
<feature type="coiled-coil region" evidence="7">
    <location>
        <begin position="698"/>
        <end position="725"/>
    </location>
</feature>
<keyword evidence="2" id="KW-0963">Cytoplasm</keyword>
<evidence type="ECO:0000256" key="2">
    <source>
        <dbReference type="ARBA" id="ARBA00022490"/>
    </source>
</evidence>
<feature type="compositionally biased region" description="Low complexity" evidence="8">
    <location>
        <begin position="385"/>
        <end position="398"/>
    </location>
</feature>
<feature type="compositionally biased region" description="Polar residues" evidence="8">
    <location>
        <begin position="355"/>
        <end position="367"/>
    </location>
</feature>
<proteinExistence type="predicted"/>
<feature type="compositionally biased region" description="Polar residues" evidence="8">
    <location>
        <begin position="241"/>
        <end position="252"/>
    </location>
</feature>
<feature type="coiled-coil region" evidence="7">
    <location>
        <begin position="928"/>
        <end position="994"/>
    </location>
</feature>
<feature type="region of interest" description="Disordered" evidence="8">
    <location>
        <begin position="345"/>
        <end position="410"/>
    </location>
</feature>
<evidence type="ECO:0000259" key="9">
    <source>
        <dbReference type="PROSITE" id="PS50003"/>
    </source>
</evidence>
<reference evidence="10" key="2">
    <citation type="submission" date="2025-08" db="UniProtKB">
        <authorList>
            <consortium name="Ensembl"/>
        </authorList>
    </citation>
    <scope>IDENTIFICATION</scope>
</reference>
<evidence type="ECO:0000313" key="11">
    <source>
        <dbReference type="Proteomes" id="UP000694520"/>
    </source>
</evidence>
<keyword evidence="4 7" id="KW-0175">Coiled coil</keyword>
<dbReference type="SMART" id="SM00233">
    <property type="entry name" value="PH"/>
    <property type="match status" value="1"/>
</dbReference>
<dbReference type="InterPro" id="IPR011993">
    <property type="entry name" value="PH-like_dom_sf"/>
</dbReference>
<evidence type="ECO:0000256" key="5">
    <source>
        <dbReference type="ARBA" id="ARBA00023203"/>
    </source>
</evidence>
<dbReference type="PANTHER" id="PTHR17271">
    <property type="entry name" value="PLECKSTRIN HOMOLOGY PH DOMAIN-CONTAINING PROTEIN"/>
    <property type="match status" value="1"/>
</dbReference>
<dbReference type="GeneTree" id="ENSGT00940000155286"/>
<dbReference type="PANTHER" id="PTHR17271:SF9">
    <property type="entry name" value="MYOSIN PHOSPHATASE RHO-INTERACTING PROTEIN"/>
    <property type="match status" value="1"/>
</dbReference>
<feature type="region of interest" description="Disordered" evidence="8">
    <location>
        <begin position="311"/>
        <end position="333"/>
    </location>
</feature>
<feature type="coiled-coil region" evidence="7">
    <location>
        <begin position="754"/>
        <end position="897"/>
    </location>
</feature>
<dbReference type="PROSITE" id="PS50003">
    <property type="entry name" value="PH_DOMAIN"/>
    <property type="match status" value="1"/>
</dbReference>
<reference evidence="10" key="3">
    <citation type="submission" date="2025-09" db="UniProtKB">
        <authorList>
            <consortium name="Ensembl"/>
        </authorList>
    </citation>
    <scope>IDENTIFICATION</scope>
</reference>
<name>A0A8B9XD96_BOSMU</name>
<feature type="region of interest" description="Disordered" evidence="8">
    <location>
        <begin position="994"/>
        <end position="1016"/>
    </location>
</feature>
<evidence type="ECO:0000256" key="3">
    <source>
        <dbReference type="ARBA" id="ARBA00022553"/>
    </source>
</evidence>
<feature type="region of interest" description="Disordered" evidence="8">
    <location>
        <begin position="518"/>
        <end position="628"/>
    </location>
</feature>
<organism evidence="10 11">
    <name type="scientific">Bos mutus grunniens</name>
    <name type="common">Wild yak</name>
    <name type="synonym">Bos grunniens</name>
    <dbReference type="NCBI Taxonomy" id="30521"/>
    <lineage>
        <taxon>Eukaryota</taxon>
        <taxon>Metazoa</taxon>
        <taxon>Chordata</taxon>
        <taxon>Craniata</taxon>
        <taxon>Vertebrata</taxon>
        <taxon>Euteleostomi</taxon>
        <taxon>Mammalia</taxon>
        <taxon>Eutheria</taxon>
        <taxon>Laurasiatheria</taxon>
        <taxon>Artiodactyla</taxon>
        <taxon>Ruminantia</taxon>
        <taxon>Pecora</taxon>
        <taxon>Bovidae</taxon>
        <taxon>Bovinae</taxon>
        <taxon>Bos</taxon>
    </lineage>
</organism>
<sequence length="1060" mass="119826">MSAAKENPCRKFQANIFNKSKCQNCFKPRESHLLNDEDLTQPTTLPQGTINMNQCTDVVDGEGRTGQKFSLCILTPEKEHFIRAETKEIISGWLEMLTVYPRTNKQNQKKKRKVEPPTPQEPGPAKMAVTSSSSSIPSAEKVPTTKSTLWQEEMRAKDQPDGSSPSPAQSPSQGQPPAASTLREPGLEGRDEESTTSGDRVDCGRKVRVESGYFSLEKTKQDVKAEEQQLPPPLSPPSPGAPTNSSSFNSLDVASHPPAHVDSGSAGGRGAERPGRAYAFKASRQYATLADVPKAIRISHREAFQVERRRLERRTRARSPGREEVARLFGNERRRSQVIEKFEALDTEKAEHMETNLSTGPSASSDTRQGRSEKRAFPRKRDLPSEAPLPDASASPLSPHRRAKSLDRRSTESSLTPDLLNFKKGWLTKQYEDGQWKKHWFVLADQSLRFYRDSVAEEAADLDGEIDLSTCCDVTEYPVQRNYGFQIHTKEGAFTLSAMTSGIRRNWIQTIMKHVHPTSAPDVTSSLPQVKARSSSPSETRPLEKQDGELGEPDPEQRRSRARERRREGRSKTFDWAEFRPIQQALAQERAGGPRAEVEPGELERERARRREERRKRFGTPDVEGPSADDVSLRMEVDRGMGPPTAAELRTQNVHVEIEQRWHQVETTPLREEKQVPIAPLHLSSEDGSDRLSTPELTSLLEKELEQSQKEASDLLEQNRLLQDQLRVALGREQSAREGYVLQATCERGFAAMEETHQKKIEDLQRQHQRELEKLREEKDRLLAEETAATISAIEAMKNAHREEMERELEKSQRSQISSVNADVEALRRQYLEELQSVQRELEVLSEQYSQKCLENAHLAQALEAERQALRQCQRENQELNAHNQELNNRLAAEISRLRTLLTGDAGGEAAGSPLTQGKDAYELEVLLRVKESEIQYLKQEISSLKDELQTALRDKKYASDKYKDIYTELSIVRAKADCDVSRLKEQLKAATEALGEKSPENPPVSGYDIMKSKSNPDFLKTDRSCVGRQLRGLRSKSLKEGLTVQDRLKLFESRDLERD</sequence>
<feature type="compositionally biased region" description="Basic and acidic residues" evidence="8">
    <location>
        <begin position="368"/>
        <end position="384"/>
    </location>
</feature>
<feature type="compositionally biased region" description="Basic and acidic residues" evidence="8">
    <location>
        <begin position="345"/>
        <end position="354"/>
    </location>
</feature>
<feature type="compositionally biased region" description="Polar residues" evidence="8">
    <location>
        <begin position="521"/>
        <end position="539"/>
    </location>
</feature>
<keyword evidence="11" id="KW-1185">Reference proteome</keyword>
<feature type="compositionally biased region" description="Basic and acidic residues" evidence="8">
    <location>
        <begin position="555"/>
        <end position="578"/>
    </location>
</feature>
<dbReference type="InterPro" id="IPR052223">
    <property type="entry name" value="Actin_Cytoskeleton_Reg"/>
</dbReference>
<accession>A0A8B9XD96</accession>
<feature type="compositionally biased region" description="Basic and acidic residues" evidence="8">
    <location>
        <begin position="320"/>
        <end position="333"/>
    </location>
</feature>
<keyword evidence="3" id="KW-0597">Phosphoprotein</keyword>
<evidence type="ECO:0000256" key="8">
    <source>
        <dbReference type="SAM" id="MobiDB-lite"/>
    </source>
</evidence>
<dbReference type="Proteomes" id="UP000694520">
    <property type="component" value="Chromosome 19"/>
</dbReference>
<dbReference type="GO" id="GO:0015629">
    <property type="term" value="C:actin cytoskeleton"/>
    <property type="evidence" value="ECO:0007669"/>
    <property type="project" value="TreeGrafter"/>
</dbReference>
<dbReference type="CDD" id="cd13275">
    <property type="entry name" value="PH_M-RIP"/>
    <property type="match status" value="1"/>
</dbReference>
<evidence type="ECO:0000256" key="7">
    <source>
        <dbReference type="SAM" id="Coils"/>
    </source>
</evidence>
<dbReference type="InterPro" id="IPR001849">
    <property type="entry name" value="PH_domain"/>
</dbReference>
<reference evidence="10" key="1">
    <citation type="submission" date="2019-05" db="EMBL/GenBank/DDBJ databases">
        <authorList>
            <person name="Zhang S."/>
            <person name="Liu J."/>
        </authorList>
    </citation>
    <scope>NUCLEOTIDE SEQUENCE [LARGE SCALE GENOMIC DNA]</scope>
</reference>
<comment type="subcellular location">
    <subcellularLocation>
        <location evidence="1">Cytoplasm</location>
        <location evidence="1">Cytoskeleton</location>
    </subcellularLocation>
</comment>
<dbReference type="FunFam" id="2.30.29.30:FF:000133">
    <property type="entry name" value="myosin phosphatase Rho-interacting protein isoform X1"/>
    <property type="match status" value="1"/>
</dbReference>
<dbReference type="Ensembl" id="ENSBGRT00000021900.1">
    <property type="protein sequence ID" value="ENSBGRP00000018898.1"/>
    <property type="gene ID" value="ENSBGRG00000011768.1"/>
</dbReference>
<feature type="region of interest" description="Disordered" evidence="8">
    <location>
        <begin position="104"/>
        <end position="276"/>
    </location>
</feature>
<dbReference type="AlphaFoldDB" id="A0A8B9XD96"/>
<dbReference type="Gene3D" id="2.30.29.30">
    <property type="entry name" value="Pleckstrin-homology domain (PH domain)/Phosphotyrosine-binding domain (PTB)"/>
    <property type="match status" value="2"/>
</dbReference>
<keyword evidence="6" id="KW-0206">Cytoskeleton</keyword>
<keyword evidence="5" id="KW-0009">Actin-binding</keyword>
<dbReference type="GO" id="GO:0051015">
    <property type="term" value="F:actin filament binding"/>
    <property type="evidence" value="ECO:0007669"/>
    <property type="project" value="TreeGrafter"/>
</dbReference>
<dbReference type="SUPFAM" id="SSF50729">
    <property type="entry name" value="PH domain-like"/>
    <property type="match status" value="2"/>
</dbReference>